<proteinExistence type="predicted"/>
<dbReference type="InterPro" id="IPR056106">
    <property type="entry name" value="DUF7689"/>
</dbReference>
<evidence type="ECO:0000313" key="2">
    <source>
        <dbReference type="EMBL" id="MBM6856596.1"/>
    </source>
</evidence>
<dbReference type="RefSeq" id="WP_204971067.1">
    <property type="nucleotide sequence ID" value="NZ_JAAZTS010000002.1"/>
</dbReference>
<dbReference type="EMBL" id="JACJMO010000002">
    <property type="protein sequence ID" value="MBM6856596.1"/>
    <property type="molecule type" value="Genomic_DNA"/>
</dbReference>
<feature type="domain" description="DUF7689" evidence="1">
    <location>
        <begin position="26"/>
        <end position="155"/>
    </location>
</feature>
<sequence>MGKDIEKLKRLIINYFPRLAHDKNFQITSPQTPNYNCIAWAYNYNDRWMWPAPCATEALDGVCYWPDDVTKTPDVDSFIEAFRKKGYEICDNAEFDERLQKIALYVKPGTRECTHAARQLRNSFWTSKLGKGNDIQHGTPYTIEGNNYGIVYCIMSRAF</sequence>
<gene>
    <name evidence="2" type="ORF">H6D15_03115</name>
</gene>
<dbReference type="AlphaFoldDB" id="A0AA40ZRM5"/>
<name>A0AA40ZRM5_9BACT</name>
<evidence type="ECO:0000259" key="1">
    <source>
        <dbReference type="Pfam" id="PF24738"/>
    </source>
</evidence>
<dbReference type="Pfam" id="PF24738">
    <property type="entry name" value="DUF7689"/>
    <property type="match status" value="1"/>
</dbReference>
<organism evidence="2 3">
    <name type="scientific">Caecibacteroides pullorum</name>
    <dbReference type="NCBI Taxonomy" id="2725562"/>
    <lineage>
        <taxon>Bacteria</taxon>
        <taxon>Pseudomonadati</taxon>
        <taxon>Bacteroidota</taxon>
        <taxon>Bacteroidia</taxon>
        <taxon>Bacteroidales</taxon>
        <taxon>Bacteroidaceae</taxon>
        <taxon>Caecibacteroides</taxon>
    </lineage>
</organism>
<reference evidence="2 3" key="1">
    <citation type="journal article" date="2021" name="Sci. Rep.">
        <title>The distribution of antibiotic resistance genes in chicken gut microbiota commensals.</title>
        <authorList>
            <person name="Juricova H."/>
            <person name="Matiasovicova J."/>
            <person name="Kubasova T."/>
            <person name="Cejkova D."/>
            <person name="Rychlik I."/>
        </authorList>
    </citation>
    <scope>NUCLEOTIDE SEQUENCE [LARGE SCALE GENOMIC DNA]</scope>
    <source>
        <strain evidence="2 3">An421</strain>
    </source>
</reference>
<accession>A0AA40ZRM5</accession>
<comment type="caution">
    <text evidence="2">The sequence shown here is derived from an EMBL/GenBank/DDBJ whole genome shotgun (WGS) entry which is preliminary data.</text>
</comment>
<keyword evidence="3" id="KW-1185">Reference proteome</keyword>
<protein>
    <recommendedName>
        <fullName evidence="1">DUF7689 domain-containing protein</fullName>
    </recommendedName>
</protein>
<dbReference type="Proteomes" id="UP000698924">
    <property type="component" value="Unassembled WGS sequence"/>
</dbReference>
<evidence type="ECO:0000313" key="3">
    <source>
        <dbReference type="Proteomes" id="UP000698924"/>
    </source>
</evidence>